<feature type="compositionally biased region" description="Polar residues" evidence="1">
    <location>
        <begin position="1"/>
        <end position="10"/>
    </location>
</feature>
<evidence type="ECO:0000256" key="1">
    <source>
        <dbReference type="SAM" id="MobiDB-lite"/>
    </source>
</evidence>
<name>A0A8H4VRG8_9AGAR</name>
<proteinExistence type="predicted"/>
<organism evidence="2 3">
    <name type="scientific">Agrocybe pediades</name>
    <dbReference type="NCBI Taxonomy" id="84607"/>
    <lineage>
        <taxon>Eukaryota</taxon>
        <taxon>Fungi</taxon>
        <taxon>Dikarya</taxon>
        <taxon>Basidiomycota</taxon>
        <taxon>Agaricomycotina</taxon>
        <taxon>Agaricomycetes</taxon>
        <taxon>Agaricomycetidae</taxon>
        <taxon>Agaricales</taxon>
        <taxon>Agaricineae</taxon>
        <taxon>Strophariaceae</taxon>
        <taxon>Agrocybe</taxon>
    </lineage>
</organism>
<feature type="compositionally biased region" description="Low complexity" evidence="1">
    <location>
        <begin position="11"/>
        <end position="32"/>
    </location>
</feature>
<gene>
    <name evidence="2" type="ORF">D9613_005851</name>
</gene>
<evidence type="ECO:0000313" key="2">
    <source>
        <dbReference type="EMBL" id="KAF4617640.1"/>
    </source>
</evidence>
<reference evidence="2 3" key="1">
    <citation type="submission" date="2019-12" db="EMBL/GenBank/DDBJ databases">
        <authorList>
            <person name="Floudas D."/>
            <person name="Bentzer J."/>
            <person name="Ahren D."/>
            <person name="Johansson T."/>
            <person name="Persson P."/>
            <person name="Tunlid A."/>
        </authorList>
    </citation>
    <scope>NUCLEOTIDE SEQUENCE [LARGE SCALE GENOMIC DNA]</scope>
    <source>
        <strain evidence="2 3">CBS 102.39</strain>
    </source>
</reference>
<dbReference type="Proteomes" id="UP000521872">
    <property type="component" value="Unassembled WGS sequence"/>
</dbReference>
<dbReference type="AlphaFoldDB" id="A0A8H4VRG8"/>
<feature type="region of interest" description="Disordered" evidence="1">
    <location>
        <begin position="1"/>
        <end position="159"/>
    </location>
</feature>
<evidence type="ECO:0000313" key="3">
    <source>
        <dbReference type="Proteomes" id="UP000521872"/>
    </source>
</evidence>
<feature type="compositionally biased region" description="Low complexity" evidence="1">
    <location>
        <begin position="64"/>
        <end position="82"/>
    </location>
</feature>
<comment type="caution">
    <text evidence="2">The sequence shown here is derived from an EMBL/GenBank/DDBJ whole genome shotgun (WGS) entry which is preliminary data.</text>
</comment>
<feature type="compositionally biased region" description="Low complexity" evidence="1">
    <location>
        <begin position="102"/>
        <end position="128"/>
    </location>
</feature>
<protein>
    <submittedName>
        <fullName evidence="2">Uncharacterized protein</fullName>
    </submittedName>
</protein>
<dbReference type="EMBL" id="JAACJL010000030">
    <property type="protein sequence ID" value="KAF4617640.1"/>
    <property type="molecule type" value="Genomic_DNA"/>
</dbReference>
<feature type="compositionally biased region" description="Polar residues" evidence="1">
    <location>
        <begin position="83"/>
        <end position="101"/>
    </location>
</feature>
<sequence length="159" mass="16119">MASQQPNLPNQSTLTVDSTTTVSSTTPLTSQPNRPQKDYAAALSTLQSRYGSGGSALPSPKVQPSNKLPSSASSSLNPSPLSTFSTARTPGATPGSSQMTLTTNSTSFSGTSGGSSASASGGSTSSATQQKKDKKTSVLRNLFKGKKKENAPEADTGSQ</sequence>
<accession>A0A8H4VRG8</accession>
<keyword evidence="3" id="KW-1185">Reference proteome</keyword>